<protein>
    <submittedName>
        <fullName evidence="2">Uncharacterized protein</fullName>
    </submittedName>
</protein>
<organism evidence="2 3">
    <name type="scientific">Elysia chlorotica</name>
    <name type="common">Eastern emerald elysia</name>
    <name type="synonym">Sea slug</name>
    <dbReference type="NCBI Taxonomy" id="188477"/>
    <lineage>
        <taxon>Eukaryota</taxon>
        <taxon>Metazoa</taxon>
        <taxon>Spiralia</taxon>
        <taxon>Lophotrochozoa</taxon>
        <taxon>Mollusca</taxon>
        <taxon>Gastropoda</taxon>
        <taxon>Heterobranchia</taxon>
        <taxon>Euthyneura</taxon>
        <taxon>Panpulmonata</taxon>
        <taxon>Sacoglossa</taxon>
        <taxon>Placobranchoidea</taxon>
        <taxon>Plakobranchidae</taxon>
        <taxon>Elysia</taxon>
    </lineage>
</organism>
<sequence>MGGALSCLTREVTPRWRRPAHLDYSVTIRLSEEGDTPDHVNFYSNSALGGTSSAASTDSGIAKLHEESECGRSGNSESENHLMQESQISEPSEPFPRDSVPLLGNQLQGIDTQCLPTEHISVEDGIVPPMDVYAEGKVNVLPHKDKEDHKKQPIVDSGKKIMLNGCKSKFSKRLDKKRKGLNSCQSGHISSIKLAQQDSNTVATFLAISDVGNIIREGVACPRFGQGS</sequence>
<evidence type="ECO:0000313" key="3">
    <source>
        <dbReference type="Proteomes" id="UP000271974"/>
    </source>
</evidence>
<proteinExistence type="predicted"/>
<feature type="region of interest" description="Disordered" evidence="1">
    <location>
        <begin position="65"/>
        <end position="101"/>
    </location>
</feature>
<accession>A0A433UBQ0</accession>
<gene>
    <name evidence="2" type="ORF">EGW08_000961</name>
</gene>
<evidence type="ECO:0000256" key="1">
    <source>
        <dbReference type="SAM" id="MobiDB-lite"/>
    </source>
</evidence>
<keyword evidence="3" id="KW-1185">Reference proteome</keyword>
<comment type="caution">
    <text evidence="2">The sequence shown here is derived from an EMBL/GenBank/DDBJ whole genome shotgun (WGS) entry which is preliminary data.</text>
</comment>
<evidence type="ECO:0000313" key="2">
    <source>
        <dbReference type="EMBL" id="RUS91249.1"/>
    </source>
</evidence>
<feature type="compositionally biased region" description="Polar residues" evidence="1">
    <location>
        <begin position="73"/>
        <end position="90"/>
    </location>
</feature>
<dbReference type="AlphaFoldDB" id="A0A433UBQ0"/>
<name>A0A433UBQ0_ELYCH</name>
<dbReference type="EMBL" id="RQTK01000015">
    <property type="protein sequence ID" value="RUS91249.1"/>
    <property type="molecule type" value="Genomic_DNA"/>
</dbReference>
<dbReference type="OrthoDB" id="10600959at2759"/>
<dbReference type="Proteomes" id="UP000271974">
    <property type="component" value="Unassembled WGS sequence"/>
</dbReference>
<reference evidence="2 3" key="1">
    <citation type="submission" date="2019-01" db="EMBL/GenBank/DDBJ databases">
        <title>A draft genome assembly of the solar-powered sea slug Elysia chlorotica.</title>
        <authorList>
            <person name="Cai H."/>
            <person name="Li Q."/>
            <person name="Fang X."/>
            <person name="Li J."/>
            <person name="Curtis N.E."/>
            <person name="Altenburger A."/>
            <person name="Shibata T."/>
            <person name="Feng M."/>
            <person name="Maeda T."/>
            <person name="Schwartz J.A."/>
            <person name="Shigenobu S."/>
            <person name="Lundholm N."/>
            <person name="Nishiyama T."/>
            <person name="Yang H."/>
            <person name="Hasebe M."/>
            <person name="Li S."/>
            <person name="Pierce S.K."/>
            <person name="Wang J."/>
        </authorList>
    </citation>
    <scope>NUCLEOTIDE SEQUENCE [LARGE SCALE GENOMIC DNA]</scope>
    <source>
        <strain evidence="2">EC2010</strain>
        <tissue evidence="2">Whole organism of an adult</tissue>
    </source>
</reference>